<sequence>MVAHGAERRRQTTDDTEWQFSIVADEFDALRCPPKLLQPSPTSTL</sequence>
<name>L7CMM0_RHOBT</name>
<dbReference type="PATRIC" id="fig|993516.3.peg.1237"/>
<reference evidence="1 2" key="1">
    <citation type="journal article" date="2013" name="Mar. Genomics">
        <title>Expression of sulfatases in Rhodopirellula baltica and the diversity of sulfatases in the genus Rhodopirellula.</title>
        <authorList>
            <person name="Wegner C.E."/>
            <person name="Richter-Heitmann T."/>
            <person name="Klindworth A."/>
            <person name="Klockow C."/>
            <person name="Richter M."/>
            <person name="Achstetter T."/>
            <person name="Glockner F.O."/>
            <person name="Harder J."/>
        </authorList>
    </citation>
    <scope>NUCLEOTIDE SEQUENCE [LARGE SCALE GENOMIC DNA]</scope>
    <source>
        <strain evidence="1 2">SWK14</strain>
    </source>
</reference>
<accession>L7CMM0</accession>
<gene>
    <name evidence="1" type="ORF">RBSWK_01170</name>
</gene>
<dbReference type="EMBL" id="AMWG01000022">
    <property type="protein sequence ID" value="ELP34877.1"/>
    <property type="molecule type" value="Genomic_DNA"/>
</dbReference>
<dbReference type="AlphaFoldDB" id="L7CMM0"/>
<proteinExistence type="predicted"/>
<evidence type="ECO:0000313" key="1">
    <source>
        <dbReference type="EMBL" id="ELP34877.1"/>
    </source>
</evidence>
<comment type="caution">
    <text evidence="1">The sequence shown here is derived from an EMBL/GenBank/DDBJ whole genome shotgun (WGS) entry which is preliminary data.</text>
</comment>
<organism evidence="1 2">
    <name type="scientific">Rhodopirellula baltica SWK14</name>
    <dbReference type="NCBI Taxonomy" id="993516"/>
    <lineage>
        <taxon>Bacteria</taxon>
        <taxon>Pseudomonadati</taxon>
        <taxon>Planctomycetota</taxon>
        <taxon>Planctomycetia</taxon>
        <taxon>Pirellulales</taxon>
        <taxon>Pirellulaceae</taxon>
        <taxon>Rhodopirellula</taxon>
    </lineage>
</organism>
<protein>
    <submittedName>
        <fullName evidence="1">Uncharacterized protein</fullName>
    </submittedName>
</protein>
<dbReference type="Proteomes" id="UP000010959">
    <property type="component" value="Unassembled WGS sequence"/>
</dbReference>
<evidence type="ECO:0000313" key="2">
    <source>
        <dbReference type="Proteomes" id="UP000010959"/>
    </source>
</evidence>